<dbReference type="InterPro" id="IPR008146">
    <property type="entry name" value="Gln_synth_cat_dom"/>
</dbReference>
<evidence type="ECO:0000256" key="4">
    <source>
        <dbReference type="PROSITE-ProRule" id="PRU01331"/>
    </source>
</evidence>
<dbReference type="InterPro" id="IPR036651">
    <property type="entry name" value="Gln_synt_N_sf"/>
</dbReference>
<dbReference type="RefSeq" id="WP_148066844.1">
    <property type="nucleotide sequence ID" value="NZ_VRZA01000001.1"/>
</dbReference>
<dbReference type="PANTHER" id="PTHR43785:SF12">
    <property type="entry name" value="TYPE-1 GLUTAMINE SYNTHETASE 2"/>
    <property type="match status" value="1"/>
</dbReference>
<evidence type="ECO:0000256" key="3">
    <source>
        <dbReference type="ARBA" id="ARBA00022842"/>
    </source>
</evidence>
<name>A0A5C9A921_9GAMM</name>
<dbReference type="GO" id="GO:0006598">
    <property type="term" value="P:polyamine catabolic process"/>
    <property type="evidence" value="ECO:0007669"/>
    <property type="project" value="TreeGrafter"/>
</dbReference>
<dbReference type="Gene3D" id="3.30.590.10">
    <property type="entry name" value="Glutamine synthetase/guanido kinase, catalytic domain"/>
    <property type="match status" value="1"/>
</dbReference>
<feature type="domain" description="GS catalytic" evidence="6">
    <location>
        <begin position="114"/>
        <end position="448"/>
    </location>
</feature>
<dbReference type="Pfam" id="PF00120">
    <property type="entry name" value="Gln-synt_C"/>
    <property type="match status" value="1"/>
</dbReference>
<evidence type="ECO:0000313" key="7">
    <source>
        <dbReference type="EMBL" id="TXS96572.1"/>
    </source>
</evidence>
<keyword evidence="8" id="KW-1185">Reference proteome</keyword>
<evidence type="ECO:0000256" key="5">
    <source>
        <dbReference type="RuleBase" id="RU000384"/>
    </source>
</evidence>
<sequence>MSLEADWFLRAHPEINTIEALLPDLNGVMRGKWVPRHKLGKIFEGELKLPKTALSLDIWGRDVEELVFAFGDADGICRPVEGSLLPTPWASGGNHGQIMLSMFEADGTPYLGDPRHVLKQVVSRFQEAGWTPVVAAELEFSLVNMTDGQASHSCPAPAGGLPVGGNMYGLDVLNQHHEMMEDLRLACEIQDLPFDGVVKESAPSQYEINMQHVDNPVLAAKQIMMMKRLIKGVAAKYNLVASFMAKPFEDEAGNGMHVHCSLLDENGVNVFDDGTERGTALLHHAIAGCLRHMPESVAIFAPSYNAYRRFQPGSHAPIYPTWGYENRTVAVRVPAGSHASRRLEHRVAGADANPYLLFAVILGAMFEGMEQKIPAPKPTSGDGYSVQGVPALPVYMHDALEQFRNSDFIRDALGGELQRIFSLTKTQEIEEFRRRISPLELQSYLERL</sequence>
<dbReference type="InterPro" id="IPR014746">
    <property type="entry name" value="Gln_synth/guanido_kin_cat_dom"/>
</dbReference>
<proteinExistence type="inferred from homology"/>
<reference evidence="7 8" key="1">
    <citation type="submission" date="2019-08" db="EMBL/GenBank/DDBJ databases">
        <title>Parahaliea maris sp. nov., isolated from the surface seawater.</title>
        <authorList>
            <person name="Liu Y."/>
        </authorList>
    </citation>
    <scope>NUCLEOTIDE SEQUENCE [LARGE SCALE GENOMIC DNA]</scope>
    <source>
        <strain evidence="7 8">HSLHS9</strain>
    </source>
</reference>
<dbReference type="SMART" id="SM01230">
    <property type="entry name" value="Gln-synt_C"/>
    <property type="match status" value="1"/>
</dbReference>
<gene>
    <name evidence="7" type="ORF">FV139_03595</name>
</gene>
<accession>A0A5C9A921</accession>
<dbReference type="AlphaFoldDB" id="A0A5C9A921"/>
<evidence type="ECO:0000256" key="1">
    <source>
        <dbReference type="ARBA" id="ARBA00001946"/>
    </source>
</evidence>
<dbReference type="Proteomes" id="UP000321039">
    <property type="component" value="Unassembled WGS sequence"/>
</dbReference>
<evidence type="ECO:0000313" key="8">
    <source>
        <dbReference type="Proteomes" id="UP000321039"/>
    </source>
</evidence>
<protein>
    <submittedName>
        <fullName evidence="7">Glutamine synthetase</fullName>
    </submittedName>
</protein>
<dbReference type="EMBL" id="VRZA01000001">
    <property type="protein sequence ID" value="TXS96572.1"/>
    <property type="molecule type" value="Genomic_DNA"/>
</dbReference>
<keyword evidence="2" id="KW-0436">Ligase</keyword>
<dbReference type="GO" id="GO:0006542">
    <property type="term" value="P:glutamine biosynthetic process"/>
    <property type="evidence" value="ECO:0007669"/>
    <property type="project" value="InterPro"/>
</dbReference>
<dbReference type="SUPFAM" id="SSF54368">
    <property type="entry name" value="Glutamine synthetase, N-terminal domain"/>
    <property type="match status" value="1"/>
</dbReference>
<dbReference type="InterPro" id="IPR027303">
    <property type="entry name" value="Gln_synth_gly_rich_site"/>
</dbReference>
<evidence type="ECO:0000256" key="2">
    <source>
        <dbReference type="ARBA" id="ARBA00022598"/>
    </source>
</evidence>
<evidence type="ECO:0000259" key="6">
    <source>
        <dbReference type="PROSITE" id="PS51987"/>
    </source>
</evidence>
<dbReference type="PROSITE" id="PS00181">
    <property type="entry name" value="GLNA_ATP"/>
    <property type="match status" value="1"/>
</dbReference>
<dbReference type="SUPFAM" id="SSF55931">
    <property type="entry name" value="Glutamine synthetase/guanido kinase"/>
    <property type="match status" value="1"/>
</dbReference>
<dbReference type="PROSITE" id="PS51987">
    <property type="entry name" value="GS_CATALYTIC"/>
    <property type="match status" value="1"/>
</dbReference>
<dbReference type="GO" id="GO:0004356">
    <property type="term" value="F:glutamine synthetase activity"/>
    <property type="evidence" value="ECO:0007669"/>
    <property type="project" value="InterPro"/>
</dbReference>
<organism evidence="7 8">
    <name type="scientific">Parahaliea maris</name>
    <dbReference type="NCBI Taxonomy" id="2716870"/>
    <lineage>
        <taxon>Bacteria</taxon>
        <taxon>Pseudomonadati</taxon>
        <taxon>Pseudomonadota</taxon>
        <taxon>Gammaproteobacteria</taxon>
        <taxon>Cellvibrionales</taxon>
        <taxon>Halieaceae</taxon>
        <taxon>Parahaliea</taxon>
    </lineage>
</organism>
<comment type="similarity">
    <text evidence="4 5">Belongs to the glutamine synthetase family.</text>
</comment>
<comment type="cofactor">
    <cofactor evidence="1">
        <name>Mg(2+)</name>
        <dbReference type="ChEBI" id="CHEBI:18420"/>
    </cofactor>
</comment>
<dbReference type="PANTHER" id="PTHR43785">
    <property type="entry name" value="GAMMA-GLUTAMYLPUTRESCINE SYNTHETASE"/>
    <property type="match status" value="1"/>
</dbReference>
<keyword evidence="3" id="KW-0460">Magnesium</keyword>
<comment type="caution">
    <text evidence="7">The sequence shown here is derived from an EMBL/GenBank/DDBJ whole genome shotgun (WGS) entry which is preliminary data.</text>
</comment>